<dbReference type="STRING" id="758803.SAMN05421803_101333"/>
<dbReference type="GO" id="GO:0051213">
    <property type="term" value="F:dioxygenase activity"/>
    <property type="evidence" value="ECO:0007669"/>
    <property type="project" value="UniProtKB-KW"/>
</dbReference>
<keyword evidence="7" id="KW-1185">Reference proteome</keyword>
<reference evidence="6 7" key="1">
    <citation type="submission" date="2016-11" db="EMBL/GenBank/DDBJ databases">
        <authorList>
            <person name="Jaros S."/>
            <person name="Januszkiewicz K."/>
            <person name="Wedrychowicz H."/>
        </authorList>
    </citation>
    <scope>NUCLEOTIDE SEQUENCE [LARGE SCALE GENOMIC DNA]</scope>
    <source>
        <strain evidence="6 7">CGMCC 4.5723</strain>
    </source>
</reference>
<dbReference type="EMBL" id="FQZK01000001">
    <property type="protein sequence ID" value="SHI47500.1"/>
    <property type="molecule type" value="Genomic_DNA"/>
</dbReference>
<sequence length="285" mass="30867">MTDRSTSELGWTTDDLKNRPSLWSARLSDGERDALWADAAAGAWNGAAPVRDRLRGFVSQGLGAVGFAHVSNTAVPSRPESELASGLLFLLGALGEVVPQNAEGALTRVLRDEGDGATELAFHCDTCDVLVLLCLQPAADGGGHTRLASARTAREIIRREYPDALADLEADWTFDRTGRAGQQVVVTPILFTGPDGTSNCYYQPRTVRTSPERGGPALTEGQWRALETLDRVLYRPEVAFTVGLEAGDLLLLRNSRVLHARTAYTDEPGPRARRILRAWMSAEGL</sequence>
<dbReference type="PANTHER" id="PTHR10696:SF56">
    <property type="entry name" value="TAUD_TFDA-LIKE DOMAIN-CONTAINING PROTEIN"/>
    <property type="match status" value="1"/>
</dbReference>
<evidence type="ECO:0000256" key="3">
    <source>
        <dbReference type="ARBA" id="ARBA00023004"/>
    </source>
</evidence>
<keyword evidence="2" id="KW-0560">Oxidoreductase</keyword>
<evidence type="ECO:0000313" key="6">
    <source>
        <dbReference type="EMBL" id="SHI47500.1"/>
    </source>
</evidence>
<keyword evidence="3" id="KW-0408">Iron</keyword>
<dbReference type="OrthoDB" id="3391615at2"/>
<dbReference type="GO" id="GO:0017000">
    <property type="term" value="P:antibiotic biosynthetic process"/>
    <property type="evidence" value="ECO:0007669"/>
    <property type="project" value="UniProtKB-KW"/>
</dbReference>
<evidence type="ECO:0000313" key="7">
    <source>
        <dbReference type="Proteomes" id="UP000184452"/>
    </source>
</evidence>
<gene>
    <name evidence="6" type="ORF">SAMN05421803_101333</name>
</gene>
<accession>A0A1M6BFH5</accession>
<evidence type="ECO:0000256" key="2">
    <source>
        <dbReference type="ARBA" id="ARBA00023002"/>
    </source>
</evidence>
<dbReference type="PANTHER" id="PTHR10696">
    <property type="entry name" value="GAMMA-BUTYROBETAINE HYDROXYLASE-RELATED"/>
    <property type="match status" value="1"/>
</dbReference>
<evidence type="ECO:0000256" key="1">
    <source>
        <dbReference type="ARBA" id="ARBA00001954"/>
    </source>
</evidence>
<dbReference type="InterPro" id="IPR042098">
    <property type="entry name" value="TauD-like_sf"/>
</dbReference>
<dbReference type="InterPro" id="IPR050411">
    <property type="entry name" value="AlphaKG_dependent_hydroxylases"/>
</dbReference>
<protein>
    <submittedName>
        <fullName evidence="6">Taurine catabolism dioxygenase TauD, TfdA family</fullName>
    </submittedName>
</protein>
<keyword evidence="6" id="KW-0223">Dioxygenase</keyword>
<dbReference type="AlphaFoldDB" id="A0A1M6BFH5"/>
<evidence type="ECO:0000256" key="4">
    <source>
        <dbReference type="ARBA" id="ARBA00023194"/>
    </source>
</evidence>
<dbReference type="RefSeq" id="WP_073374164.1">
    <property type="nucleotide sequence ID" value="NZ_FQZK01000001.1"/>
</dbReference>
<dbReference type="InterPro" id="IPR003819">
    <property type="entry name" value="TauD/TfdA-like"/>
</dbReference>
<dbReference type="Proteomes" id="UP000184452">
    <property type="component" value="Unassembled WGS sequence"/>
</dbReference>
<dbReference type="Pfam" id="PF02668">
    <property type="entry name" value="TauD"/>
    <property type="match status" value="1"/>
</dbReference>
<organism evidence="6 7">
    <name type="scientific">Nocardiopsis flavescens</name>
    <dbReference type="NCBI Taxonomy" id="758803"/>
    <lineage>
        <taxon>Bacteria</taxon>
        <taxon>Bacillati</taxon>
        <taxon>Actinomycetota</taxon>
        <taxon>Actinomycetes</taxon>
        <taxon>Streptosporangiales</taxon>
        <taxon>Nocardiopsidaceae</taxon>
        <taxon>Nocardiopsis</taxon>
    </lineage>
</organism>
<proteinExistence type="predicted"/>
<feature type="domain" description="TauD/TfdA-like" evidence="5">
    <location>
        <begin position="117"/>
        <end position="279"/>
    </location>
</feature>
<evidence type="ECO:0000259" key="5">
    <source>
        <dbReference type="Pfam" id="PF02668"/>
    </source>
</evidence>
<name>A0A1M6BFH5_9ACTN</name>
<dbReference type="SUPFAM" id="SSF51197">
    <property type="entry name" value="Clavaminate synthase-like"/>
    <property type="match status" value="1"/>
</dbReference>
<keyword evidence="4" id="KW-0045">Antibiotic biosynthesis</keyword>
<dbReference type="Gene3D" id="3.60.130.10">
    <property type="entry name" value="Clavaminate synthase-like"/>
    <property type="match status" value="1"/>
</dbReference>
<comment type="cofactor">
    <cofactor evidence="1">
        <name>Fe(2+)</name>
        <dbReference type="ChEBI" id="CHEBI:29033"/>
    </cofactor>
</comment>